<evidence type="ECO:0000256" key="3">
    <source>
        <dbReference type="ARBA" id="ARBA00022840"/>
    </source>
</evidence>
<dbReference type="PROSITE" id="PS50893">
    <property type="entry name" value="ABC_TRANSPORTER_2"/>
    <property type="match status" value="2"/>
</dbReference>
<proteinExistence type="predicted"/>
<dbReference type="OrthoDB" id="9805029at2"/>
<dbReference type="SUPFAM" id="SSF52540">
    <property type="entry name" value="P-loop containing nucleoside triphosphate hydrolases"/>
    <property type="match status" value="2"/>
</dbReference>
<dbReference type="InterPro" id="IPR050095">
    <property type="entry name" value="ECF_ABC_transporter_ATP-bd"/>
</dbReference>
<dbReference type="eggNOG" id="COG1119">
    <property type="taxonomic scope" value="Bacteria"/>
</dbReference>
<protein>
    <submittedName>
        <fullName evidence="5">ABC transporter</fullName>
    </submittedName>
</protein>
<dbReference type="PANTHER" id="PTHR43553">
    <property type="entry name" value="HEAVY METAL TRANSPORTER"/>
    <property type="match status" value="1"/>
</dbReference>
<dbReference type="GO" id="GO:0043190">
    <property type="term" value="C:ATP-binding cassette (ABC) transporter complex"/>
    <property type="evidence" value="ECO:0007669"/>
    <property type="project" value="TreeGrafter"/>
</dbReference>
<keyword evidence="2" id="KW-0547">Nucleotide-binding</keyword>
<name>A0A094JX06_9GAMM</name>
<dbReference type="InterPro" id="IPR027417">
    <property type="entry name" value="P-loop_NTPase"/>
</dbReference>
<evidence type="ECO:0000259" key="4">
    <source>
        <dbReference type="PROSITE" id="PS50893"/>
    </source>
</evidence>
<evidence type="ECO:0000313" key="6">
    <source>
        <dbReference type="Proteomes" id="UP000029264"/>
    </source>
</evidence>
<dbReference type="PANTHER" id="PTHR43553:SF3">
    <property type="entry name" value="ABC TRANSPORTER ATP-BINDING PROTEIN MODF"/>
    <property type="match status" value="1"/>
</dbReference>
<evidence type="ECO:0000313" key="5">
    <source>
        <dbReference type="EMBL" id="KFZ36951.1"/>
    </source>
</evidence>
<keyword evidence="6" id="KW-1185">Reference proteome</keyword>
<feature type="domain" description="ABC transporter" evidence="4">
    <location>
        <begin position="248"/>
        <end position="476"/>
    </location>
</feature>
<dbReference type="SMART" id="SM00382">
    <property type="entry name" value="AAA"/>
    <property type="match status" value="1"/>
</dbReference>
<accession>A0A094JX06</accession>
<dbReference type="Gene3D" id="3.40.50.300">
    <property type="entry name" value="P-loop containing nucleotide triphosphate hydrolases"/>
    <property type="match status" value="2"/>
</dbReference>
<evidence type="ECO:0000256" key="1">
    <source>
        <dbReference type="ARBA" id="ARBA00022448"/>
    </source>
</evidence>
<dbReference type="STRING" id="1515746.HR45_12945"/>
<dbReference type="InterPro" id="IPR003593">
    <property type="entry name" value="AAA+_ATPase"/>
</dbReference>
<comment type="caution">
    <text evidence="5">The sequence shown here is derived from an EMBL/GenBank/DDBJ whole genome shotgun (WGS) entry which is preliminary data.</text>
</comment>
<organism evidence="5 6">
    <name type="scientific">Shewanella mangrovi</name>
    <dbReference type="NCBI Taxonomy" id="1515746"/>
    <lineage>
        <taxon>Bacteria</taxon>
        <taxon>Pseudomonadati</taxon>
        <taxon>Pseudomonadota</taxon>
        <taxon>Gammaproteobacteria</taxon>
        <taxon>Alteromonadales</taxon>
        <taxon>Shewanellaceae</taxon>
        <taxon>Shewanella</taxon>
    </lineage>
</organism>
<dbReference type="FunFam" id="3.40.50.300:FF:000866">
    <property type="entry name" value="Molybdate ABC transporter ATP-binding protein ModF"/>
    <property type="match status" value="1"/>
</dbReference>
<dbReference type="InterPro" id="IPR003439">
    <property type="entry name" value="ABC_transporter-like_ATP-bd"/>
</dbReference>
<dbReference type="Proteomes" id="UP000029264">
    <property type="component" value="Unassembled WGS sequence"/>
</dbReference>
<reference evidence="5 6" key="1">
    <citation type="submission" date="2014-06" db="EMBL/GenBank/DDBJ databases">
        <title>Shewanella sp. YQH10.</title>
        <authorList>
            <person name="Liu Y."/>
            <person name="Zeng R."/>
        </authorList>
    </citation>
    <scope>NUCLEOTIDE SEQUENCE [LARGE SCALE GENOMIC DNA]</scope>
    <source>
        <strain evidence="5 6">YQH10</strain>
    </source>
</reference>
<sequence>MHIENLKYQTASTALFIDDWQLNADEHWGVFASHGQAAELLVGILTGELSARKGHIDDMPEKVACVSLHQQQKLLDEQIAEDESEAQAGDSVTALLLAEGIDETTLASLLDKTDLVHLKDRGFRMLSTGETRRLMLAKALAQQPELLILDEPYAGLDVAHRVALTKLLQSLLPTTQLIILTSREDELPEFISNIALFDEQKLTQTMRRDEWHNHPLLAQMQALSAEKSERILSLLKQQNDNEYPDPRVELRNVRVAYTDTLIFDDVNWTIRADEHWQLRGPNGAGKSTLLGLILGDHPQCYSNDITILGVKRGSGESIWEIKKNIGVVSSSLHLQYRVNCSALEVLLSGFFDSIGLYQKPSLAQIEQAKTWLTMLEMQAFEKTGFRSLDYGQQRLLLVARALIKQPALLILDEPYQGLDYLNRKLVFHALNRIASSNITQLLYVTHHHEDSLDAIHHFADFVPSENGGHKLQLSHA</sequence>
<dbReference type="EMBL" id="JPEO01000010">
    <property type="protein sequence ID" value="KFZ36951.1"/>
    <property type="molecule type" value="Genomic_DNA"/>
</dbReference>
<dbReference type="AlphaFoldDB" id="A0A094JX06"/>
<gene>
    <name evidence="5" type="ORF">HR45_12945</name>
</gene>
<dbReference type="GO" id="GO:0016887">
    <property type="term" value="F:ATP hydrolysis activity"/>
    <property type="evidence" value="ECO:0007669"/>
    <property type="project" value="InterPro"/>
</dbReference>
<dbReference type="GO" id="GO:0042626">
    <property type="term" value="F:ATPase-coupled transmembrane transporter activity"/>
    <property type="evidence" value="ECO:0007669"/>
    <property type="project" value="TreeGrafter"/>
</dbReference>
<keyword evidence="1" id="KW-0813">Transport</keyword>
<dbReference type="Pfam" id="PF00005">
    <property type="entry name" value="ABC_tran"/>
    <property type="match status" value="2"/>
</dbReference>
<dbReference type="RefSeq" id="WP_037443462.1">
    <property type="nucleotide sequence ID" value="NZ_JPEO01000010.1"/>
</dbReference>
<evidence type="ECO:0000256" key="2">
    <source>
        <dbReference type="ARBA" id="ARBA00022741"/>
    </source>
</evidence>
<feature type="domain" description="ABC transporter" evidence="4">
    <location>
        <begin position="1"/>
        <end position="224"/>
    </location>
</feature>
<keyword evidence="3" id="KW-0067">ATP-binding</keyword>
<dbReference type="GO" id="GO:0005524">
    <property type="term" value="F:ATP binding"/>
    <property type="evidence" value="ECO:0007669"/>
    <property type="project" value="UniProtKB-KW"/>
</dbReference>